<name>A0ABQ0H5L2_9HYPH</name>
<sequence>MVDSRTRDTEEIFFESQYASQSFLALISCFDQGKKTPINRFESVFQTSNIGCAEEAAQVIQGQ</sequence>
<protein>
    <submittedName>
        <fullName evidence="1">Uncharacterized protein</fullName>
    </submittedName>
</protein>
<dbReference type="PROSITE" id="PS51257">
    <property type="entry name" value="PROKAR_LIPOPROTEIN"/>
    <property type="match status" value="1"/>
</dbReference>
<accession>A0ABQ0H5L2</accession>
<keyword evidence="2" id="KW-1185">Reference proteome</keyword>
<reference evidence="1 2" key="1">
    <citation type="submission" date="2024-10" db="EMBL/GenBank/DDBJ databases">
        <title>Isolation, draft genome sequencing and identification of Phyllobacterium sp. NSA23, isolated from leaf soil.</title>
        <authorList>
            <person name="Akita H."/>
        </authorList>
    </citation>
    <scope>NUCLEOTIDE SEQUENCE [LARGE SCALE GENOMIC DNA]</scope>
    <source>
        <strain evidence="1 2">NSA23</strain>
    </source>
</reference>
<evidence type="ECO:0000313" key="2">
    <source>
        <dbReference type="Proteomes" id="UP001628091"/>
    </source>
</evidence>
<proteinExistence type="predicted"/>
<dbReference type="EMBL" id="BAAFZP010000002">
    <property type="protein sequence ID" value="GAB1584203.1"/>
    <property type="molecule type" value="Genomic_DNA"/>
</dbReference>
<dbReference type="Proteomes" id="UP001628091">
    <property type="component" value="Unassembled WGS sequence"/>
</dbReference>
<evidence type="ECO:0000313" key="1">
    <source>
        <dbReference type="EMBL" id="GAB1584203.1"/>
    </source>
</evidence>
<gene>
    <name evidence="1" type="ORF">PPNSA23_41460</name>
</gene>
<comment type="caution">
    <text evidence="1">The sequence shown here is derived from an EMBL/GenBank/DDBJ whole genome shotgun (WGS) entry which is preliminary data.</text>
</comment>
<organism evidence="1 2">
    <name type="scientific">Phyllobacterium phragmitis</name>
    <dbReference type="NCBI Taxonomy" id="2670329"/>
    <lineage>
        <taxon>Bacteria</taxon>
        <taxon>Pseudomonadati</taxon>
        <taxon>Pseudomonadota</taxon>
        <taxon>Alphaproteobacteria</taxon>
        <taxon>Hyphomicrobiales</taxon>
        <taxon>Phyllobacteriaceae</taxon>
        <taxon>Phyllobacterium</taxon>
    </lineage>
</organism>